<dbReference type="InterPro" id="IPR000644">
    <property type="entry name" value="CBS_dom"/>
</dbReference>
<evidence type="ECO:0000313" key="6">
    <source>
        <dbReference type="Proteomes" id="UP000198862"/>
    </source>
</evidence>
<organism evidence="5 6">
    <name type="scientific">Pseudoalteromonas denitrificans DSM 6059</name>
    <dbReference type="NCBI Taxonomy" id="1123010"/>
    <lineage>
        <taxon>Bacteria</taxon>
        <taxon>Pseudomonadati</taxon>
        <taxon>Pseudomonadota</taxon>
        <taxon>Gammaproteobacteria</taxon>
        <taxon>Alteromonadales</taxon>
        <taxon>Pseudoalteromonadaceae</taxon>
        <taxon>Pseudoalteromonas</taxon>
    </lineage>
</organism>
<dbReference type="PROSITE" id="PS51371">
    <property type="entry name" value="CBS"/>
    <property type="match status" value="2"/>
</dbReference>
<feature type="domain" description="Cyclic nucleotide-binding" evidence="3">
    <location>
        <begin position="56"/>
        <end position="118"/>
    </location>
</feature>
<dbReference type="AlphaFoldDB" id="A0A1I1E8R2"/>
<dbReference type="Gene3D" id="2.60.120.10">
    <property type="entry name" value="Jelly Rolls"/>
    <property type="match status" value="1"/>
</dbReference>
<dbReference type="Pfam" id="PF10335">
    <property type="entry name" value="DUF294_C"/>
    <property type="match status" value="1"/>
</dbReference>
<dbReference type="PANTHER" id="PTHR43080">
    <property type="entry name" value="CBS DOMAIN-CONTAINING PROTEIN CBSX3, MITOCHONDRIAL"/>
    <property type="match status" value="1"/>
</dbReference>
<dbReference type="CDD" id="cd05401">
    <property type="entry name" value="NT_GlnE_GlnD_like"/>
    <property type="match status" value="1"/>
</dbReference>
<evidence type="ECO:0000313" key="5">
    <source>
        <dbReference type="EMBL" id="SFB83515.1"/>
    </source>
</evidence>
<dbReference type="EMBL" id="FOLO01000001">
    <property type="protein sequence ID" value="SFB83515.1"/>
    <property type="molecule type" value="Genomic_DNA"/>
</dbReference>
<dbReference type="PROSITE" id="PS50042">
    <property type="entry name" value="CNMP_BINDING_3"/>
    <property type="match status" value="1"/>
</dbReference>
<dbReference type="InterPro" id="IPR000595">
    <property type="entry name" value="cNMP-bd_dom"/>
</dbReference>
<dbReference type="InterPro" id="IPR018821">
    <property type="entry name" value="DUF294_put_nucleoTrafse_sb-bd"/>
</dbReference>
<dbReference type="SUPFAM" id="SSF54631">
    <property type="entry name" value="CBS-domain pair"/>
    <property type="match status" value="1"/>
</dbReference>
<dbReference type="Pfam" id="PF00571">
    <property type="entry name" value="CBS"/>
    <property type="match status" value="2"/>
</dbReference>
<dbReference type="CDD" id="cd04587">
    <property type="entry name" value="CBS_pair_CAP-ED_NT_Pol-beta-like_DUF294_assoc"/>
    <property type="match status" value="1"/>
</dbReference>
<gene>
    <name evidence="5" type="ORF">SAMN02745724_00278</name>
</gene>
<dbReference type="InterPro" id="IPR018490">
    <property type="entry name" value="cNMP-bd_dom_sf"/>
</dbReference>
<protein>
    <submittedName>
        <fullName evidence="5">CBS domain-containing protein</fullName>
    </submittedName>
</protein>
<feature type="domain" description="CBS" evidence="4">
    <location>
        <begin position="158"/>
        <end position="216"/>
    </location>
</feature>
<sequence>MTNITIEQKELFQFLNAQAPFSELASTAISYFIKHLQIIYLSKENQSQWFDSNNPSLFLIRSGLYDLVNPQNEVITRLSQGDYFGYPSLLSGETIKNSLEVQKDGIVYLLEQADFDFLRREYKVFEQYFVRAHANRLLSSHYKKRQDNWSDRKISELMHLGAVALPPDASIRQAAKKMSASGVSSIMITKEDKLIGVITDRDLRNRVLALDVNPDLVVTHIMTSSPKYIFENNRVFSAFQLMLRHNIHHLPVLTEAFKPIGMLTSTDLLRQQKSDPVQLIGRIYKANSVANVKRYALEIPELLQGFSHKVEDISLIGKLLSGITDALTSRLIYLYQEEFGLAEVPFCWICFGSQAREEQTLHSDQDNGLLLSDDITAEQRSYFKSLGEFVCTNLASCGIKFCPGNIMASSDPCRLELEAWVAQFYLWIKKPSPSSLLNCKIFFDIRYVEGSAELFDNFMNKLVNIPKNQLFFAGMATDINRNSVPIGLFNQFKLEKTREKEPYKHKFIDLKKRGVVIINDIVRLYALNYSVRADNTLERLNALAKLPDINKTDIYNLKDCWRYLTQLRLRTQINQEGLPSNCINPENLTSMEKHQLKEAFYLIKQAQQAVVFKFARGSL</sequence>
<keyword evidence="1 2" id="KW-0129">CBS domain</keyword>
<dbReference type="Pfam" id="PF03445">
    <property type="entry name" value="DUF294"/>
    <property type="match status" value="1"/>
</dbReference>
<reference evidence="5 6" key="1">
    <citation type="submission" date="2016-10" db="EMBL/GenBank/DDBJ databases">
        <authorList>
            <person name="de Groot N.N."/>
        </authorList>
    </citation>
    <scope>NUCLEOTIDE SEQUENCE [LARGE SCALE GENOMIC DNA]</scope>
    <source>
        <strain evidence="5 6">DSM 6059</strain>
    </source>
</reference>
<dbReference type="InterPro" id="IPR046342">
    <property type="entry name" value="CBS_dom_sf"/>
</dbReference>
<keyword evidence="6" id="KW-1185">Reference proteome</keyword>
<proteinExistence type="predicted"/>
<evidence type="ECO:0000259" key="3">
    <source>
        <dbReference type="PROSITE" id="PS50042"/>
    </source>
</evidence>
<dbReference type="SMART" id="SM00116">
    <property type="entry name" value="CBS"/>
    <property type="match status" value="2"/>
</dbReference>
<feature type="domain" description="CBS" evidence="4">
    <location>
        <begin position="222"/>
        <end position="279"/>
    </location>
</feature>
<evidence type="ECO:0000256" key="2">
    <source>
        <dbReference type="PROSITE-ProRule" id="PRU00703"/>
    </source>
</evidence>
<dbReference type="PANTHER" id="PTHR43080:SF2">
    <property type="entry name" value="CBS DOMAIN-CONTAINING PROTEIN"/>
    <property type="match status" value="1"/>
</dbReference>
<dbReference type="STRING" id="1123010.SAMN02745724_00278"/>
<dbReference type="InterPro" id="IPR005105">
    <property type="entry name" value="GlnD_Uridyltrans_N"/>
</dbReference>
<accession>A0A1I1E8R2</accession>
<dbReference type="Proteomes" id="UP000198862">
    <property type="component" value="Unassembled WGS sequence"/>
</dbReference>
<dbReference type="GO" id="GO:0008773">
    <property type="term" value="F:[protein-PII] uridylyltransferase activity"/>
    <property type="evidence" value="ECO:0007669"/>
    <property type="project" value="InterPro"/>
</dbReference>
<evidence type="ECO:0000259" key="4">
    <source>
        <dbReference type="PROSITE" id="PS51371"/>
    </source>
</evidence>
<dbReference type="Gene3D" id="3.10.580.10">
    <property type="entry name" value="CBS-domain"/>
    <property type="match status" value="1"/>
</dbReference>
<evidence type="ECO:0000256" key="1">
    <source>
        <dbReference type="ARBA" id="ARBA00023122"/>
    </source>
</evidence>
<name>A0A1I1E8R2_9GAMM</name>
<dbReference type="SUPFAM" id="SSF51206">
    <property type="entry name" value="cAMP-binding domain-like"/>
    <property type="match status" value="1"/>
</dbReference>
<dbReference type="InterPro" id="IPR051257">
    <property type="entry name" value="Diverse_CBS-Domain"/>
</dbReference>
<dbReference type="InterPro" id="IPR014710">
    <property type="entry name" value="RmlC-like_jellyroll"/>
</dbReference>